<accession>A0A559K5G6</accession>
<gene>
    <name evidence="4" type="ORF">FPZ49_24345</name>
</gene>
<dbReference type="Pfam" id="PF01156">
    <property type="entry name" value="IU_nuc_hydro"/>
    <property type="match status" value="1"/>
</dbReference>
<evidence type="ECO:0000313" key="4">
    <source>
        <dbReference type="EMBL" id="TVY07374.1"/>
    </source>
</evidence>
<dbReference type="InterPro" id="IPR036452">
    <property type="entry name" value="Ribo_hydro-like"/>
</dbReference>
<dbReference type="GO" id="GO:0005829">
    <property type="term" value="C:cytosol"/>
    <property type="evidence" value="ECO:0007669"/>
    <property type="project" value="TreeGrafter"/>
</dbReference>
<keyword evidence="2" id="KW-0326">Glycosidase</keyword>
<dbReference type="PANTHER" id="PTHR12304">
    <property type="entry name" value="INOSINE-URIDINE PREFERRING NUCLEOSIDE HYDROLASE"/>
    <property type="match status" value="1"/>
</dbReference>
<keyword evidence="1 4" id="KW-0378">Hydrolase</keyword>
<sequence>MTDSKWPKLDDATMLQRLAHPKGRVRMVLDTDTFNEVDDQFALAYSLLSPEKLELLAVTAAPFYNWNSVSPADGMEKSYNEIMNIFGLMELDPEHTPPVYRGSTQYMSSPGEPVPSEAADKIIELALTSPEPVYVVAIGAITNVASAIAKCPEIIRNLVVVWLGPNSYTWPTQKIFNVSQDYHASSLIFDCGVPLVILPCHGVASHLLTTPYEIDACLRGRNRLGTYFSDMIRGRFARFGQNRPGWSKVLWDVSAIAWLISENWVPSSVRRAPILNPGFTYSFDDSRHFYKEAIDIDRSEVYIDLFAKLQHASLSPEEAKHDQKAEHS</sequence>
<dbReference type="GO" id="GO:0008477">
    <property type="term" value="F:purine nucleosidase activity"/>
    <property type="evidence" value="ECO:0007669"/>
    <property type="project" value="TreeGrafter"/>
</dbReference>
<proteinExistence type="predicted"/>
<dbReference type="Proteomes" id="UP000317036">
    <property type="component" value="Unassembled WGS sequence"/>
</dbReference>
<name>A0A559K5G6_9BACL</name>
<evidence type="ECO:0000256" key="2">
    <source>
        <dbReference type="ARBA" id="ARBA00023295"/>
    </source>
</evidence>
<comment type="caution">
    <text evidence="4">The sequence shown here is derived from an EMBL/GenBank/DDBJ whole genome shotgun (WGS) entry which is preliminary data.</text>
</comment>
<dbReference type="PANTHER" id="PTHR12304:SF4">
    <property type="entry name" value="URIDINE NUCLEOSIDASE"/>
    <property type="match status" value="1"/>
</dbReference>
<evidence type="ECO:0000256" key="1">
    <source>
        <dbReference type="ARBA" id="ARBA00022801"/>
    </source>
</evidence>
<keyword evidence="5" id="KW-1185">Reference proteome</keyword>
<reference evidence="4 5" key="1">
    <citation type="submission" date="2019-07" db="EMBL/GenBank/DDBJ databases">
        <authorList>
            <person name="Kim J."/>
        </authorList>
    </citation>
    <scope>NUCLEOTIDE SEQUENCE [LARGE SCALE GENOMIC DNA]</scope>
    <source>
        <strain evidence="4 5">JC52</strain>
    </source>
</reference>
<evidence type="ECO:0000259" key="3">
    <source>
        <dbReference type="Pfam" id="PF01156"/>
    </source>
</evidence>
<organism evidence="4 5">
    <name type="scientific">Paenibacillus cremeus</name>
    <dbReference type="NCBI Taxonomy" id="2163881"/>
    <lineage>
        <taxon>Bacteria</taxon>
        <taxon>Bacillati</taxon>
        <taxon>Bacillota</taxon>
        <taxon>Bacilli</taxon>
        <taxon>Bacillales</taxon>
        <taxon>Paenibacillaceae</taxon>
        <taxon>Paenibacillus</taxon>
    </lineage>
</organism>
<feature type="domain" description="Inosine/uridine-preferring nucleoside hydrolase" evidence="3">
    <location>
        <begin position="28"/>
        <end position="266"/>
    </location>
</feature>
<dbReference type="SUPFAM" id="SSF53590">
    <property type="entry name" value="Nucleoside hydrolase"/>
    <property type="match status" value="1"/>
</dbReference>
<dbReference type="GO" id="GO:0006152">
    <property type="term" value="P:purine nucleoside catabolic process"/>
    <property type="evidence" value="ECO:0007669"/>
    <property type="project" value="TreeGrafter"/>
</dbReference>
<protein>
    <submittedName>
        <fullName evidence="4">Nucleoside hydrolase</fullName>
    </submittedName>
</protein>
<dbReference type="Gene3D" id="3.90.245.10">
    <property type="entry name" value="Ribonucleoside hydrolase-like"/>
    <property type="match status" value="1"/>
</dbReference>
<dbReference type="EMBL" id="VNJI01000038">
    <property type="protein sequence ID" value="TVY07374.1"/>
    <property type="molecule type" value="Genomic_DNA"/>
</dbReference>
<dbReference type="InterPro" id="IPR001910">
    <property type="entry name" value="Inosine/uridine_hydrolase_dom"/>
</dbReference>
<dbReference type="InterPro" id="IPR023186">
    <property type="entry name" value="IUNH"/>
</dbReference>
<evidence type="ECO:0000313" key="5">
    <source>
        <dbReference type="Proteomes" id="UP000317036"/>
    </source>
</evidence>
<dbReference type="RefSeq" id="WP_144851921.1">
    <property type="nucleotide sequence ID" value="NZ_VNJI01000038.1"/>
</dbReference>
<dbReference type="AlphaFoldDB" id="A0A559K5G6"/>
<dbReference type="OrthoDB" id="2530052at2"/>